<name>A0A644XCW3_9ZZZZ</name>
<accession>A0A644XCW3</accession>
<dbReference type="EMBL" id="VSSQ01002212">
    <property type="protein sequence ID" value="MPM14022.1"/>
    <property type="molecule type" value="Genomic_DNA"/>
</dbReference>
<dbReference type="AlphaFoldDB" id="A0A644XCW3"/>
<protein>
    <recommendedName>
        <fullName evidence="2">NAD-specific glutamate dehydrogenase</fullName>
    </recommendedName>
</protein>
<proteinExistence type="predicted"/>
<gene>
    <name evidence="1" type="ORF">SDC9_60382</name>
</gene>
<sequence>MLFANHLGVQLTAGGVQRIHSGVDTQRSDVTGQHHGGVQVSKSGGGRGVGQVIGWHVNGLDGSDRANLGGGNTLLQLTHFFSQGRLVAHGGRHTTQQSGHFGTGQCVAVDVVHEEQHVLAFVTERLSHGQAGQRHAQTVSWGLIHLTVNHGNLGLAQVLLVHNASVGHFVIEVVAFTGTLTHTSEHRQTAVGLGDVVDELHHVHGLAHAGTTEQTHLAALGERRDQVDHLDAGFQQFLRGRQFVVCRSLAVDGSGEALIHRTTFVDGVAQHVHDAAQRRLADWHGDRVAGVGHHQTALEAVGRTQSNGTHDAVTQQLLDFQNQRGAFELQGVIHLGHLVAWELNVHHGANTLNNLALYLSHLFAPEI</sequence>
<evidence type="ECO:0000313" key="1">
    <source>
        <dbReference type="EMBL" id="MPM14022.1"/>
    </source>
</evidence>
<reference evidence="1" key="1">
    <citation type="submission" date="2019-08" db="EMBL/GenBank/DDBJ databases">
        <authorList>
            <person name="Kucharzyk K."/>
            <person name="Murdoch R.W."/>
            <person name="Higgins S."/>
            <person name="Loffler F."/>
        </authorList>
    </citation>
    <scope>NUCLEOTIDE SEQUENCE</scope>
</reference>
<evidence type="ECO:0008006" key="2">
    <source>
        <dbReference type="Google" id="ProtNLM"/>
    </source>
</evidence>
<comment type="caution">
    <text evidence="1">The sequence shown here is derived from an EMBL/GenBank/DDBJ whole genome shotgun (WGS) entry which is preliminary data.</text>
</comment>
<organism evidence="1">
    <name type="scientific">bioreactor metagenome</name>
    <dbReference type="NCBI Taxonomy" id="1076179"/>
    <lineage>
        <taxon>unclassified sequences</taxon>
        <taxon>metagenomes</taxon>
        <taxon>ecological metagenomes</taxon>
    </lineage>
</organism>